<name>A0A5C3L6W5_COPMA</name>
<dbReference type="Proteomes" id="UP000307440">
    <property type="component" value="Unassembled WGS sequence"/>
</dbReference>
<accession>A0A5C3L6W5</accession>
<organism evidence="4 5">
    <name type="scientific">Coprinopsis marcescibilis</name>
    <name type="common">Agaric fungus</name>
    <name type="synonym">Psathyrella marcescibilis</name>
    <dbReference type="NCBI Taxonomy" id="230819"/>
    <lineage>
        <taxon>Eukaryota</taxon>
        <taxon>Fungi</taxon>
        <taxon>Dikarya</taxon>
        <taxon>Basidiomycota</taxon>
        <taxon>Agaricomycotina</taxon>
        <taxon>Agaricomycetes</taxon>
        <taxon>Agaricomycetidae</taxon>
        <taxon>Agaricales</taxon>
        <taxon>Agaricineae</taxon>
        <taxon>Psathyrellaceae</taxon>
        <taxon>Coprinopsis</taxon>
    </lineage>
</organism>
<proteinExistence type="predicted"/>
<gene>
    <name evidence="4" type="ORF">FA15DRAFT_753404</name>
</gene>
<dbReference type="STRING" id="230819.A0A5C3L6W5"/>
<feature type="chain" id="PRO_5022968266" description="Mid2 domain-containing protein" evidence="3">
    <location>
        <begin position="24"/>
        <end position="474"/>
    </location>
</feature>
<evidence type="ECO:0000256" key="3">
    <source>
        <dbReference type="SAM" id="SignalP"/>
    </source>
</evidence>
<keyword evidence="2" id="KW-1133">Transmembrane helix</keyword>
<dbReference type="AlphaFoldDB" id="A0A5C3L6W5"/>
<keyword evidence="5" id="KW-1185">Reference proteome</keyword>
<keyword evidence="2" id="KW-0472">Membrane</keyword>
<keyword evidence="3" id="KW-0732">Signal</keyword>
<feature type="signal peptide" evidence="3">
    <location>
        <begin position="1"/>
        <end position="23"/>
    </location>
</feature>
<feature type="compositionally biased region" description="Low complexity" evidence="1">
    <location>
        <begin position="448"/>
        <end position="465"/>
    </location>
</feature>
<dbReference type="EMBL" id="ML210155">
    <property type="protein sequence ID" value="TFK28490.1"/>
    <property type="molecule type" value="Genomic_DNA"/>
</dbReference>
<dbReference type="OrthoDB" id="2591431at2759"/>
<evidence type="ECO:0000256" key="1">
    <source>
        <dbReference type="SAM" id="MobiDB-lite"/>
    </source>
</evidence>
<feature type="region of interest" description="Disordered" evidence="1">
    <location>
        <begin position="420"/>
        <end position="474"/>
    </location>
</feature>
<feature type="region of interest" description="Disordered" evidence="1">
    <location>
        <begin position="221"/>
        <end position="242"/>
    </location>
</feature>
<feature type="compositionally biased region" description="Gly residues" evidence="1">
    <location>
        <begin position="226"/>
        <end position="242"/>
    </location>
</feature>
<feature type="region of interest" description="Disordered" evidence="1">
    <location>
        <begin position="308"/>
        <end position="328"/>
    </location>
</feature>
<evidence type="ECO:0000313" key="4">
    <source>
        <dbReference type="EMBL" id="TFK28490.1"/>
    </source>
</evidence>
<sequence>MFLPSPRRWLLVAPLAVCWSAQAFEFTIEPQIPTQCGTVTVSWSDGQAPFNILVIPPTNPLLNISVTDEFHDGESGSFELDIPFGRDEEIIFAMSDRTGVTAGGVTKSLRIGVQTAGQTCELTRTGRPDFFFSLEDNLRECAPYTFSGYGNAVQPITVYGFVPGGGSFEVEAPLGDTFRWTNTFHRDTEVVFFVKDARNRNGGASGIKVVGASSNTTCLSPIADTKGGGTKGGSNSGKDSGSGGTPLGAIIGGAVGGVVFLAIVIAGIIFYKKKQKSRPQMVAASSILGAEEKFGAVGGGLPSAFARPPGQNSHTPSYISSSYQHTDRSTMYQPGDRTTMFSTSGASSVGPYGAVPTSPSYYGAPTMYSSDLGSNSGASGIAPYGGYQPPIQQVYPGDTKARPQASAPQPRIIVHQDIADISNAQHEEPVEELPPQYSDLRAPLTGLQPSAGSSSQQAGSSSSGPVQYPPDRKS</sequence>
<reference evidence="4 5" key="1">
    <citation type="journal article" date="2019" name="Nat. Ecol. Evol.">
        <title>Megaphylogeny resolves global patterns of mushroom evolution.</title>
        <authorList>
            <person name="Varga T."/>
            <person name="Krizsan K."/>
            <person name="Foldi C."/>
            <person name="Dima B."/>
            <person name="Sanchez-Garcia M."/>
            <person name="Sanchez-Ramirez S."/>
            <person name="Szollosi G.J."/>
            <person name="Szarkandi J.G."/>
            <person name="Papp V."/>
            <person name="Albert L."/>
            <person name="Andreopoulos W."/>
            <person name="Angelini C."/>
            <person name="Antonin V."/>
            <person name="Barry K.W."/>
            <person name="Bougher N.L."/>
            <person name="Buchanan P."/>
            <person name="Buyck B."/>
            <person name="Bense V."/>
            <person name="Catcheside P."/>
            <person name="Chovatia M."/>
            <person name="Cooper J."/>
            <person name="Damon W."/>
            <person name="Desjardin D."/>
            <person name="Finy P."/>
            <person name="Geml J."/>
            <person name="Haridas S."/>
            <person name="Hughes K."/>
            <person name="Justo A."/>
            <person name="Karasinski D."/>
            <person name="Kautmanova I."/>
            <person name="Kiss B."/>
            <person name="Kocsube S."/>
            <person name="Kotiranta H."/>
            <person name="LaButti K.M."/>
            <person name="Lechner B.E."/>
            <person name="Liimatainen K."/>
            <person name="Lipzen A."/>
            <person name="Lukacs Z."/>
            <person name="Mihaltcheva S."/>
            <person name="Morgado L.N."/>
            <person name="Niskanen T."/>
            <person name="Noordeloos M.E."/>
            <person name="Ohm R.A."/>
            <person name="Ortiz-Santana B."/>
            <person name="Ovrebo C."/>
            <person name="Racz N."/>
            <person name="Riley R."/>
            <person name="Savchenko A."/>
            <person name="Shiryaev A."/>
            <person name="Soop K."/>
            <person name="Spirin V."/>
            <person name="Szebenyi C."/>
            <person name="Tomsovsky M."/>
            <person name="Tulloss R.E."/>
            <person name="Uehling J."/>
            <person name="Grigoriev I.V."/>
            <person name="Vagvolgyi C."/>
            <person name="Papp T."/>
            <person name="Martin F.M."/>
            <person name="Miettinen O."/>
            <person name="Hibbett D.S."/>
            <person name="Nagy L.G."/>
        </authorList>
    </citation>
    <scope>NUCLEOTIDE SEQUENCE [LARGE SCALE GENOMIC DNA]</scope>
    <source>
        <strain evidence="4 5">CBS 121175</strain>
    </source>
</reference>
<evidence type="ECO:0000256" key="2">
    <source>
        <dbReference type="SAM" id="Phobius"/>
    </source>
</evidence>
<evidence type="ECO:0008006" key="6">
    <source>
        <dbReference type="Google" id="ProtNLM"/>
    </source>
</evidence>
<keyword evidence="2" id="KW-0812">Transmembrane</keyword>
<feature type="transmembrane region" description="Helical" evidence="2">
    <location>
        <begin position="247"/>
        <end position="271"/>
    </location>
</feature>
<evidence type="ECO:0000313" key="5">
    <source>
        <dbReference type="Proteomes" id="UP000307440"/>
    </source>
</evidence>
<protein>
    <recommendedName>
        <fullName evidence="6">Mid2 domain-containing protein</fullName>
    </recommendedName>
</protein>
<feature type="compositionally biased region" description="Polar residues" evidence="1">
    <location>
        <begin position="310"/>
        <end position="328"/>
    </location>
</feature>